<reference evidence="14 15" key="1">
    <citation type="submission" date="2018-07" db="EMBL/GenBank/DDBJ databases">
        <title>Venubactetium sediminum gen. nov., sp. nov., isolated from a marine solar saltern.</title>
        <authorList>
            <person name="Wang S."/>
        </authorList>
    </citation>
    <scope>NUCLEOTIDE SEQUENCE [LARGE SCALE GENOMIC DNA]</scope>
    <source>
        <strain evidence="14 15">WD2A32</strain>
    </source>
</reference>
<dbReference type="SUPFAM" id="SSF144083">
    <property type="entry name" value="Magnesium transport protein CorA, transmembrane region"/>
    <property type="match status" value="1"/>
</dbReference>
<dbReference type="AlphaFoldDB" id="A0A369TA66"/>
<dbReference type="PANTHER" id="PTHR47685:SF1">
    <property type="entry name" value="MAGNESIUM TRANSPORT PROTEIN CORA"/>
    <property type="match status" value="1"/>
</dbReference>
<dbReference type="InterPro" id="IPR002523">
    <property type="entry name" value="MgTranspt_CorA/ZnTranspt_ZntB"/>
</dbReference>
<accession>A0A369TA66</accession>
<protein>
    <recommendedName>
        <fullName evidence="3">Magnesium transport protein CorA</fullName>
    </recommendedName>
</protein>
<gene>
    <name evidence="14" type="ORF">DRB17_11190</name>
</gene>
<dbReference type="Gene3D" id="1.20.58.340">
    <property type="entry name" value="Magnesium transport protein CorA, transmembrane region"/>
    <property type="match status" value="2"/>
</dbReference>
<evidence type="ECO:0000256" key="8">
    <source>
        <dbReference type="ARBA" id="ARBA00022842"/>
    </source>
</evidence>
<dbReference type="GO" id="GO:0015099">
    <property type="term" value="F:nickel cation transmembrane transporter activity"/>
    <property type="evidence" value="ECO:0007669"/>
    <property type="project" value="TreeGrafter"/>
</dbReference>
<feature type="transmembrane region" description="Helical" evidence="13">
    <location>
        <begin position="326"/>
        <end position="346"/>
    </location>
</feature>
<evidence type="ECO:0000313" key="15">
    <source>
        <dbReference type="Proteomes" id="UP000253941"/>
    </source>
</evidence>
<dbReference type="InterPro" id="IPR045863">
    <property type="entry name" value="CorA_TM1_TM2"/>
</dbReference>
<keyword evidence="11 13" id="KW-0472">Membrane</keyword>
<evidence type="ECO:0000256" key="3">
    <source>
        <dbReference type="ARBA" id="ARBA00019439"/>
    </source>
</evidence>
<comment type="catalytic activity">
    <reaction evidence="12">
        <text>Mg(2+)(in) = Mg(2+)(out)</text>
        <dbReference type="Rhea" id="RHEA:29827"/>
        <dbReference type="ChEBI" id="CHEBI:18420"/>
    </reaction>
</comment>
<dbReference type="InterPro" id="IPR045861">
    <property type="entry name" value="CorA_cytoplasmic_dom"/>
</dbReference>
<dbReference type="GO" id="GO:0005886">
    <property type="term" value="C:plasma membrane"/>
    <property type="evidence" value="ECO:0007669"/>
    <property type="project" value="UniProtKB-SubCell"/>
</dbReference>
<evidence type="ECO:0000256" key="5">
    <source>
        <dbReference type="ARBA" id="ARBA00022475"/>
    </source>
</evidence>
<organism evidence="14 15">
    <name type="scientific">Ferruginivarius sediminum</name>
    <dbReference type="NCBI Taxonomy" id="2661937"/>
    <lineage>
        <taxon>Bacteria</taxon>
        <taxon>Pseudomonadati</taxon>
        <taxon>Pseudomonadota</taxon>
        <taxon>Alphaproteobacteria</taxon>
        <taxon>Rhodospirillales</taxon>
        <taxon>Rhodospirillaceae</taxon>
        <taxon>Ferruginivarius</taxon>
    </lineage>
</organism>
<dbReference type="Pfam" id="PF01544">
    <property type="entry name" value="CorA"/>
    <property type="match status" value="1"/>
</dbReference>
<dbReference type="FunFam" id="1.20.58.340:FF:000001">
    <property type="entry name" value="Magnesium transport protein CorA"/>
    <property type="match status" value="1"/>
</dbReference>
<evidence type="ECO:0000256" key="4">
    <source>
        <dbReference type="ARBA" id="ARBA00022448"/>
    </source>
</evidence>
<evidence type="ECO:0000256" key="12">
    <source>
        <dbReference type="ARBA" id="ARBA00034269"/>
    </source>
</evidence>
<sequence>MRRSLRPNGVAGQARDAFRLRYGISAREGRVIRVYSIEQGRISVREVAVGGPWPADLVWIDLLQLDTAEEKAVEQHFGLDIPTREEMAEIEASSRLYHTTNASFMTATLVTNADTTNPESSVVTFIVTESLLITVRDADPLPFRTFTAHAQRHPDEYTRHDAVLLGLLEAVVDRLADILESAQAQLDDISREIFANRQGKAKPDYQDVLKRIGRNGDLISKARESLVSIARIGAFAQPLESLRRHKTTQAQIKTLQQDVSSLSDHASFLNTKVSLLLDATLGMISIEQNATIKIFSVVAVVFLPPTLIASIYGMNFRYMPELDWPFGYPLALLAMVISAILPYVFFKRRGWL</sequence>
<dbReference type="Proteomes" id="UP000253941">
    <property type="component" value="Unassembled WGS sequence"/>
</dbReference>
<dbReference type="GO" id="GO:0015095">
    <property type="term" value="F:magnesium ion transmembrane transporter activity"/>
    <property type="evidence" value="ECO:0007669"/>
    <property type="project" value="TreeGrafter"/>
</dbReference>
<comment type="subcellular location">
    <subcellularLocation>
        <location evidence="1">Cell inner membrane</location>
        <topology evidence="1">Multi-pass membrane protein</topology>
    </subcellularLocation>
</comment>
<comment type="similarity">
    <text evidence="2">Belongs to the CorA metal ion transporter (MIT) (TC 1.A.35) family.</text>
</comment>
<keyword evidence="6" id="KW-0997">Cell inner membrane</keyword>
<keyword evidence="7 13" id="KW-0812">Transmembrane</keyword>
<dbReference type="GO" id="GO:0015087">
    <property type="term" value="F:cobalt ion transmembrane transporter activity"/>
    <property type="evidence" value="ECO:0007669"/>
    <property type="project" value="TreeGrafter"/>
</dbReference>
<evidence type="ECO:0000256" key="11">
    <source>
        <dbReference type="ARBA" id="ARBA00023136"/>
    </source>
</evidence>
<dbReference type="EMBL" id="QPMH01000009">
    <property type="protein sequence ID" value="RDD61752.1"/>
    <property type="molecule type" value="Genomic_DNA"/>
</dbReference>
<evidence type="ECO:0000256" key="13">
    <source>
        <dbReference type="SAM" id="Phobius"/>
    </source>
</evidence>
<name>A0A369TA66_9PROT</name>
<feature type="transmembrane region" description="Helical" evidence="13">
    <location>
        <begin position="294"/>
        <end position="314"/>
    </location>
</feature>
<evidence type="ECO:0000256" key="9">
    <source>
        <dbReference type="ARBA" id="ARBA00022989"/>
    </source>
</evidence>
<keyword evidence="8" id="KW-0460">Magnesium</keyword>
<dbReference type="CDD" id="cd12837">
    <property type="entry name" value="EcCorA-like_u1"/>
    <property type="match status" value="1"/>
</dbReference>
<evidence type="ECO:0000256" key="2">
    <source>
        <dbReference type="ARBA" id="ARBA00009765"/>
    </source>
</evidence>
<keyword evidence="15" id="KW-1185">Reference proteome</keyword>
<keyword evidence="9 13" id="KW-1133">Transmembrane helix</keyword>
<evidence type="ECO:0000256" key="1">
    <source>
        <dbReference type="ARBA" id="ARBA00004429"/>
    </source>
</evidence>
<dbReference type="SUPFAM" id="SSF143865">
    <property type="entry name" value="CorA soluble domain-like"/>
    <property type="match status" value="1"/>
</dbReference>
<evidence type="ECO:0000256" key="10">
    <source>
        <dbReference type="ARBA" id="ARBA00023065"/>
    </source>
</evidence>
<dbReference type="Gene3D" id="3.30.460.20">
    <property type="entry name" value="CorA soluble domain-like"/>
    <property type="match status" value="1"/>
</dbReference>
<keyword evidence="5" id="KW-1003">Cell membrane</keyword>
<comment type="caution">
    <text evidence="14">The sequence shown here is derived from an EMBL/GenBank/DDBJ whole genome shotgun (WGS) entry which is preliminary data.</text>
</comment>
<evidence type="ECO:0000256" key="6">
    <source>
        <dbReference type="ARBA" id="ARBA00022519"/>
    </source>
</evidence>
<proteinExistence type="inferred from homology"/>
<keyword evidence="4" id="KW-0813">Transport</keyword>
<evidence type="ECO:0000313" key="14">
    <source>
        <dbReference type="EMBL" id="RDD61752.1"/>
    </source>
</evidence>
<dbReference type="PANTHER" id="PTHR47685">
    <property type="entry name" value="MAGNESIUM TRANSPORT PROTEIN CORA"/>
    <property type="match status" value="1"/>
</dbReference>
<dbReference type="InterPro" id="IPR050829">
    <property type="entry name" value="CorA_MIT"/>
</dbReference>
<evidence type="ECO:0000256" key="7">
    <source>
        <dbReference type="ARBA" id="ARBA00022692"/>
    </source>
</evidence>
<keyword evidence="10" id="KW-0406">Ion transport</keyword>